<dbReference type="PANTHER" id="PTHR30353:SF15">
    <property type="entry name" value="INNER MEMBRANE PROTEIN YABI"/>
    <property type="match status" value="1"/>
</dbReference>
<dbReference type="RefSeq" id="WP_064029590.1">
    <property type="nucleotide sequence ID" value="NZ_LUUK01000177.1"/>
</dbReference>
<dbReference type="InterPro" id="IPR032818">
    <property type="entry name" value="DedA-like"/>
</dbReference>
<comment type="caution">
    <text evidence="9">The sequence shown here is derived from an EMBL/GenBank/DDBJ whole genome shotgun (WGS) entry which is preliminary data.</text>
</comment>
<dbReference type="OrthoDB" id="21108at2"/>
<evidence type="ECO:0000256" key="3">
    <source>
        <dbReference type="ARBA" id="ARBA00022475"/>
    </source>
</evidence>
<feature type="transmembrane region" description="Helical" evidence="7">
    <location>
        <begin position="12"/>
        <end position="32"/>
    </location>
</feature>
<evidence type="ECO:0000256" key="7">
    <source>
        <dbReference type="RuleBase" id="RU367016"/>
    </source>
</evidence>
<evidence type="ECO:0000256" key="4">
    <source>
        <dbReference type="ARBA" id="ARBA00022692"/>
    </source>
</evidence>
<name>A0A177NHZ5_9GAMM</name>
<sequence>MTDIIALIENHIEYAPWIIFGLLLLAGFNVPISEDGMLFVAATFAARNSEHLPYFLGSVYAGAYGSDLICYGLGRILGARLSHWRLFSKLMDKEKIDKVSEYYRNYGLLTLVFGRFVPFGVRNLLFLTAGLGRMNAVKFATADFLACSVSVIVYFSVYYHYGQKIVLIIQEVNIAIFILAMLIGAYLCFKKARANNS</sequence>
<evidence type="ECO:0000313" key="9">
    <source>
        <dbReference type="EMBL" id="OAI17597.1"/>
    </source>
</evidence>
<keyword evidence="3 7" id="KW-1003">Cell membrane</keyword>
<comment type="similarity">
    <text evidence="2 7">Belongs to the DedA family.</text>
</comment>
<dbReference type="STRING" id="702114.A1355_08015"/>
<dbReference type="Proteomes" id="UP000077628">
    <property type="component" value="Unassembled WGS sequence"/>
</dbReference>
<comment type="subcellular location">
    <subcellularLocation>
        <location evidence="1 7">Cell membrane</location>
        <topology evidence="1 7">Multi-pass membrane protein</topology>
    </subcellularLocation>
</comment>
<evidence type="ECO:0000256" key="1">
    <source>
        <dbReference type="ARBA" id="ARBA00004651"/>
    </source>
</evidence>
<dbReference type="EMBL" id="LUUK01000177">
    <property type="protein sequence ID" value="OAI17597.1"/>
    <property type="molecule type" value="Genomic_DNA"/>
</dbReference>
<gene>
    <name evidence="9" type="ORF">A1355_08015</name>
</gene>
<feature type="transmembrane region" description="Helical" evidence="7">
    <location>
        <begin position="139"/>
        <end position="159"/>
    </location>
</feature>
<accession>A0A177NHZ5</accession>
<keyword evidence="6 7" id="KW-0472">Membrane</keyword>
<evidence type="ECO:0000256" key="5">
    <source>
        <dbReference type="ARBA" id="ARBA00022989"/>
    </source>
</evidence>
<organism evidence="9 10">
    <name type="scientific">Methylomonas koyamae</name>
    <dbReference type="NCBI Taxonomy" id="702114"/>
    <lineage>
        <taxon>Bacteria</taxon>
        <taxon>Pseudomonadati</taxon>
        <taxon>Pseudomonadota</taxon>
        <taxon>Gammaproteobacteria</taxon>
        <taxon>Methylococcales</taxon>
        <taxon>Methylococcaceae</taxon>
        <taxon>Methylomonas</taxon>
    </lineage>
</organism>
<feature type="domain" description="VTT" evidence="8">
    <location>
        <begin position="39"/>
        <end position="158"/>
    </location>
</feature>
<feature type="transmembrane region" description="Helical" evidence="7">
    <location>
        <begin position="165"/>
        <end position="189"/>
    </location>
</feature>
<evidence type="ECO:0000256" key="6">
    <source>
        <dbReference type="ARBA" id="ARBA00023136"/>
    </source>
</evidence>
<dbReference type="Pfam" id="PF09335">
    <property type="entry name" value="VTT_dom"/>
    <property type="match status" value="1"/>
</dbReference>
<evidence type="ECO:0000259" key="8">
    <source>
        <dbReference type="Pfam" id="PF09335"/>
    </source>
</evidence>
<keyword evidence="4 7" id="KW-0812">Transmembrane</keyword>
<feature type="transmembrane region" description="Helical" evidence="7">
    <location>
        <begin position="106"/>
        <end position="127"/>
    </location>
</feature>
<keyword evidence="5 7" id="KW-1133">Transmembrane helix</keyword>
<protein>
    <submittedName>
        <fullName evidence="9">Alkaline phosphatase</fullName>
    </submittedName>
</protein>
<dbReference type="GO" id="GO:0005886">
    <property type="term" value="C:plasma membrane"/>
    <property type="evidence" value="ECO:0007669"/>
    <property type="project" value="UniProtKB-SubCell"/>
</dbReference>
<proteinExistence type="inferred from homology"/>
<reference evidence="10" key="1">
    <citation type="submission" date="2016-03" db="EMBL/GenBank/DDBJ databases">
        <authorList>
            <person name="Heylen K."/>
            <person name="De Vos P."/>
            <person name="Vekeman B."/>
        </authorList>
    </citation>
    <scope>NUCLEOTIDE SEQUENCE [LARGE SCALE GENOMIC DNA]</scope>
    <source>
        <strain evidence="10">R-45383</strain>
    </source>
</reference>
<evidence type="ECO:0000256" key="2">
    <source>
        <dbReference type="ARBA" id="ARBA00010792"/>
    </source>
</evidence>
<dbReference type="AlphaFoldDB" id="A0A177NHZ5"/>
<keyword evidence="10" id="KW-1185">Reference proteome</keyword>
<evidence type="ECO:0000313" key="10">
    <source>
        <dbReference type="Proteomes" id="UP000077628"/>
    </source>
</evidence>
<dbReference type="InterPro" id="IPR032816">
    <property type="entry name" value="VTT_dom"/>
</dbReference>
<dbReference type="PANTHER" id="PTHR30353">
    <property type="entry name" value="INNER MEMBRANE PROTEIN DEDA-RELATED"/>
    <property type="match status" value="1"/>
</dbReference>